<proteinExistence type="predicted"/>
<organism evidence="1 2">
    <name type="scientific">Microbacterium keratanolyticum</name>
    <dbReference type="NCBI Taxonomy" id="67574"/>
    <lineage>
        <taxon>Bacteria</taxon>
        <taxon>Bacillati</taxon>
        <taxon>Actinomycetota</taxon>
        <taxon>Actinomycetes</taxon>
        <taxon>Micrococcales</taxon>
        <taxon>Microbacteriaceae</taxon>
        <taxon>Microbacterium</taxon>
    </lineage>
</organism>
<sequence>MLGRIAIARRRRLVFQIRAMTRAVPRTPTSPRLRDMLSAVIRPVETVAVEVSGGSLAEVYQHLTAQTPSGFDLAKAPVNMAAGSSDLTAVGTFTRVDGTKTIEAADMGTLKALVPDGWRMLCVWRS</sequence>
<reference evidence="1" key="2">
    <citation type="submission" date="2023-01" db="EMBL/GenBank/DDBJ databases">
        <authorList>
            <person name="Sun Q."/>
            <person name="Evtushenko L."/>
        </authorList>
    </citation>
    <scope>NUCLEOTIDE SEQUENCE</scope>
    <source>
        <strain evidence="1">VKM Ac-1958</strain>
    </source>
</reference>
<gene>
    <name evidence="1" type="ORF">GCM10017596_22600</name>
</gene>
<accession>A0A9W6HUE0</accession>
<dbReference type="EMBL" id="BSET01000002">
    <property type="protein sequence ID" value="GLK02545.1"/>
    <property type="molecule type" value="Genomic_DNA"/>
</dbReference>
<name>A0A9W6HUE0_9MICO</name>
<dbReference type="Proteomes" id="UP001142325">
    <property type="component" value="Unassembled WGS sequence"/>
</dbReference>
<evidence type="ECO:0000313" key="1">
    <source>
        <dbReference type="EMBL" id="GLK02545.1"/>
    </source>
</evidence>
<reference evidence="1" key="1">
    <citation type="journal article" date="2014" name="Int. J. Syst. Evol. Microbiol.">
        <title>Complete genome sequence of Corynebacterium casei LMG S-19264T (=DSM 44701T), isolated from a smear-ripened cheese.</title>
        <authorList>
            <consortium name="US DOE Joint Genome Institute (JGI-PGF)"/>
            <person name="Walter F."/>
            <person name="Albersmeier A."/>
            <person name="Kalinowski J."/>
            <person name="Ruckert C."/>
        </authorList>
    </citation>
    <scope>NUCLEOTIDE SEQUENCE</scope>
    <source>
        <strain evidence="1">VKM Ac-1958</strain>
    </source>
</reference>
<evidence type="ECO:0000313" key="2">
    <source>
        <dbReference type="Proteomes" id="UP001142325"/>
    </source>
</evidence>
<keyword evidence="2" id="KW-1185">Reference proteome</keyword>
<protein>
    <submittedName>
        <fullName evidence="1">Uncharacterized protein</fullName>
    </submittedName>
</protein>
<dbReference type="AlphaFoldDB" id="A0A9W6HUE0"/>
<comment type="caution">
    <text evidence="1">The sequence shown here is derived from an EMBL/GenBank/DDBJ whole genome shotgun (WGS) entry which is preliminary data.</text>
</comment>